<dbReference type="Pfam" id="PF13193">
    <property type="entry name" value="AMP-binding_C"/>
    <property type="match status" value="1"/>
</dbReference>
<evidence type="ECO:0000313" key="5">
    <source>
        <dbReference type="Proteomes" id="UP001164746"/>
    </source>
</evidence>
<dbReference type="InterPro" id="IPR025110">
    <property type="entry name" value="AMP-bd_C"/>
</dbReference>
<sequence length="562" mass="62174">MAGQLRESYIDNSNELKDDEDHDIRNVKDLLEFYAKAKHGQEAVVFAAVGDTERQAVTFDGLYENAFKVARSLIHLGLKQGEVVGINLRSCPEWLYFVYGCMIAGLVPVGIAFTYKDGSDVIAMMKRLQTCALLCIDPGVDNEKWNVIQQLVESYSDDGSVICSNMPYLRYLLGHEVGTSVMTGVKKITDLLSTDCDVEITDVTEDALAFLFQTSGSTGVPKLVAQTQKAVVRYRHFPTLATDDKETAYNDRPFTWGGGFPFNCLFGQKRVTLPEFAQMPSDRFAVITTAIKTEGCTVMISLPPFVHEMVLKKERLPAEWPIKNLLTGGQPLTKHVAECVGVICKNLVCVYGGTDFGLVAMGIIEDKNNFTEFSSGKIVSGVALKIVDDEGVTVPIGTMGEIYLKSHFLFKCYFNDEAKTIAAKTPDGWFKTDDFGKLTEDGELFVLGRKSNMIISGGMNVTPEILERVLNTCIGVDIAIVVPVSDEVYYQVLCACVIKQPGSTLSEDDLRTFCTDFHNDKPGLFTVLPKFYVFMDTFPETSSGKVSRRELSAFAEEKFGKN</sequence>
<dbReference type="PANTHER" id="PTHR42814">
    <property type="entry name" value="AMP-BINDING DOMAIN-CONTAINING PROTEIN"/>
    <property type="match status" value="1"/>
</dbReference>
<evidence type="ECO:0000256" key="1">
    <source>
        <dbReference type="SAM" id="Phobius"/>
    </source>
</evidence>
<keyword evidence="1" id="KW-0812">Transmembrane</keyword>
<dbReference type="PANTHER" id="PTHR42814:SF3">
    <property type="entry name" value="BETA-N-ACETYLHEXOSAMINIDASE"/>
    <property type="match status" value="1"/>
</dbReference>
<accession>A0ABY7EFM4</accession>
<name>A0ABY7EFM4_MYAAR</name>
<evidence type="ECO:0000313" key="4">
    <source>
        <dbReference type="EMBL" id="WAR07602.1"/>
    </source>
</evidence>
<dbReference type="InterPro" id="IPR042099">
    <property type="entry name" value="ANL_N_sf"/>
</dbReference>
<protein>
    <submittedName>
        <fullName evidence="4">MENE-like protein</fullName>
    </submittedName>
</protein>
<reference evidence="4" key="1">
    <citation type="submission" date="2022-11" db="EMBL/GenBank/DDBJ databases">
        <title>Centuries of genome instability and evolution in soft-shell clam transmissible cancer (bioRxiv).</title>
        <authorList>
            <person name="Hart S.F.M."/>
            <person name="Yonemitsu M.A."/>
            <person name="Giersch R.M."/>
            <person name="Beal B.F."/>
            <person name="Arriagada G."/>
            <person name="Davis B.W."/>
            <person name="Ostrander E.A."/>
            <person name="Goff S.P."/>
            <person name="Metzger M.J."/>
        </authorList>
    </citation>
    <scope>NUCLEOTIDE SEQUENCE</scope>
    <source>
        <strain evidence="4">MELC-2E11</strain>
        <tissue evidence="4">Siphon/mantle</tissue>
    </source>
</reference>
<gene>
    <name evidence="4" type="ORF">MAR_017560</name>
</gene>
<feature type="domain" description="AMP-binding enzyme C-terminal" evidence="3">
    <location>
        <begin position="466"/>
        <end position="545"/>
    </location>
</feature>
<feature type="transmembrane region" description="Helical" evidence="1">
    <location>
        <begin position="94"/>
        <end position="115"/>
    </location>
</feature>
<dbReference type="CDD" id="cd04433">
    <property type="entry name" value="AFD_class_I"/>
    <property type="match status" value="1"/>
</dbReference>
<dbReference type="InterPro" id="IPR000873">
    <property type="entry name" value="AMP-dep_synth/lig_dom"/>
</dbReference>
<dbReference type="SUPFAM" id="SSF56801">
    <property type="entry name" value="Acetyl-CoA synthetase-like"/>
    <property type="match status" value="1"/>
</dbReference>
<keyword evidence="5" id="KW-1185">Reference proteome</keyword>
<dbReference type="Gene3D" id="3.30.300.30">
    <property type="match status" value="1"/>
</dbReference>
<dbReference type="EMBL" id="CP111017">
    <property type="protein sequence ID" value="WAR07602.1"/>
    <property type="molecule type" value="Genomic_DNA"/>
</dbReference>
<dbReference type="PROSITE" id="PS00455">
    <property type="entry name" value="AMP_BINDING"/>
    <property type="match status" value="1"/>
</dbReference>
<keyword evidence="1" id="KW-1133">Transmembrane helix</keyword>
<feature type="domain" description="AMP-dependent synthetase/ligase" evidence="2">
    <location>
        <begin position="35"/>
        <end position="414"/>
    </location>
</feature>
<evidence type="ECO:0000259" key="3">
    <source>
        <dbReference type="Pfam" id="PF13193"/>
    </source>
</evidence>
<dbReference type="InterPro" id="IPR020845">
    <property type="entry name" value="AMP-binding_CS"/>
</dbReference>
<organism evidence="4 5">
    <name type="scientific">Mya arenaria</name>
    <name type="common">Soft-shell clam</name>
    <dbReference type="NCBI Taxonomy" id="6604"/>
    <lineage>
        <taxon>Eukaryota</taxon>
        <taxon>Metazoa</taxon>
        <taxon>Spiralia</taxon>
        <taxon>Lophotrochozoa</taxon>
        <taxon>Mollusca</taxon>
        <taxon>Bivalvia</taxon>
        <taxon>Autobranchia</taxon>
        <taxon>Heteroconchia</taxon>
        <taxon>Euheterodonta</taxon>
        <taxon>Imparidentia</taxon>
        <taxon>Neoheterodontei</taxon>
        <taxon>Myida</taxon>
        <taxon>Myoidea</taxon>
        <taxon>Myidae</taxon>
        <taxon>Mya</taxon>
    </lineage>
</organism>
<dbReference type="Gene3D" id="3.40.50.12780">
    <property type="entry name" value="N-terminal domain of ligase-like"/>
    <property type="match status" value="1"/>
</dbReference>
<evidence type="ECO:0000259" key="2">
    <source>
        <dbReference type="Pfam" id="PF00501"/>
    </source>
</evidence>
<keyword evidence="1" id="KW-0472">Membrane</keyword>
<dbReference type="Proteomes" id="UP001164746">
    <property type="component" value="Chromosome 6"/>
</dbReference>
<dbReference type="InterPro" id="IPR045851">
    <property type="entry name" value="AMP-bd_C_sf"/>
</dbReference>
<proteinExistence type="predicted"/>
<dbReference type="Pfam" id="PF00501">
    <property type="entry name" value="AMP-binding"/>
    <property type="match status" value="1"/>
</dbReference>